<dbReference type="Proteomes" id="UP000551353">
    <property type="component" value="Unassembled WGS sequence"/>
</dbReference>
<dbReference type="EMBL" id="JACIFX010000002">
    <property type="protein sequence ID" value="MBB4227610.1"/>
    <property type="molecule type" value="Genomic_DNA"/>
</dbReference>
<evidence type="ECO:0000313" key="2">
    <source>
        <dbReference type="Proteomes" id="UP000551353"/>
    </source>
</evidence>
<reference evidence="1 2" key="1">
    <citation type="submission" date="2020-08" db="EMBL/GenBank/DDBJ databases">
        <title>Genomic Encyclopedia of Type Strains, Phase IV (KMG-V): Genome sequencing to study the core and pangenomes of soil and plant-associated prokaryotes.</title>
        <authorList>
            <person name="Whitman W."/>
        </authorList>
    </citation>
    <scope>NUCLEOTIDE SEQUENCE [LARGE SCALE GENOMIC DNA]</scope>
    <source>
        <strain evidence="1 2">SEMIA 4087</strain>
    </source>
</reference>
<keyword evidence="2" id="KW-1185">Reference proteome</keyword>
<sequence length="243" mass="27218">MAEIRGGECGSVGSLSAQSLLFPMVVYFEILKRPCQSQFQAAPKVGSAALSRVFPSARRLGMQNCRKVEGFLKIGISTRKQSALPIFLGIRSAADTKTHRFEPGFRSKPRDERKAAIEGHIEIGDEHVRERGALGKSVLQSGKTRLRRCKTEKINRDPLLLADIVEVEKIIPAVIDIKYDWHRCSHPAVSGRSSIVRFRNTSRIFLQSIAAADRPPMNQSRNHAFSYCVFWVFGKNWHATGEV</sequence>
<comment type="caution">
    <text evidence="1">The sequence shown here is derived from an EMBL/GenBank/DDBJ whole genome shotgun (WGS) entry which is preliminary data.</text>
</comment>
<gene>
    <name evidence="1" type="ORF">GGD56_001436</name>
</gene>
<protein>
    <submittedName>
        <fullName evidence="1">Uncharacterized protein</fullName>
    </submittedName>
</protein>
<evidence type="ECO:0000313" key="1">
    <source>
        <dbReference type="EMBL" id="MBB4227610.1"/>
    </source>
</evidence>
<accession>A0ABR6IIA9</accession>
<name>A0ABR6IIA9_9HYPH</name>
<proteinExistence type="predicted"/>
<organism evidence="1 2">
    <name type="scientific">Rhizobium mongolense</name>
    <dbReference type="NCBI Taxonomy" id="57676"/>
    <lineage>
        <taxon>Bacteria</taxon>
        <taxon>Pseudomonadati</taxon>
        <taxon>Pseudomonadota</taxon>
        <taxon>Alphaproteobacteria</taxon>
        <taxon>Hyphomicrobiales</taxon>
        <taxon>Rhizobiaceae</taxon>
        <taxon>Rhizobium/Agrobacterium group</taxon>
        <taxon>Rhizobium</taxon>
    </lineage>
</organism>